<feature type="domain" description="Ig-like" evidence="4">
    <location>
        <begin position="110"/>
        <end position="175"/>
    </location>
</feature>
<evidence type="ECO:0000313" key="5">
    <source>
        <dbReference type="EMBL" id="KAK9527117.1"/>
    </source>
</evidence>
<feature type="domain" description="Ig-like" evidence="4">
    <location>
        <begin position="41"/>
        <end position="108"/>
    </location>
</feature>
<dbReference type="SMART" id="SM00409">
    <property type="entry name" value="IG"/>
    <property type="match status" value="2"/>
</dbReference>
<evidence type="ECO:0000256" key="2">
    <source>
        <dbReference type="SAM" id="Phobius"/>
    </source>
</evidence>
<dbReference type="SUPFAM" id="SSF48726">
    <property type="entry name" value="Immunoglobulin"/>
    <property type="match status" value="2"/>
</dbReference>
<dbReference type="PANTHER" id="PTHR11422">
    <property type="entry name" value="T-CELL SURFACE GLYCOPROTEIN CD4"/>
    <property type="match status" value="1"/>
</dbReference>
<dbReference type="InterPro" id="IPR003598">
    <property type="entry name" value="Ig_sub2"/>
</dbReference>
<reference evidence="5 6" key="1">
    <citation type="journal article" date="2024" name="Genome Biol. Evol.">
        <title>Chromosome-level genome assembly of the viviparous eelpout Zoarces viviparus.</title>
        <authorList>
            <person name="Fuhrmann N."/>
            <person name="Brasseur M.V."/>
            <person name="Bakowski C.E."/>
            <person name="Podsiadlowski L."/>
            <person name="Prost S."/>
            <person name="Krehenwinkel H."/>
            <person name="Mayer C."/>
        </authorList>
    </citation>
    <scope>NUCLEOTIDE SEQUENCE [LARGE SCALE GENOMIC DNA]</scope>
    <source>
        <strain evidence="5">NO-MEL_2022_Ind0_liver</strain>
    </source>
</reference>
<feature type="region of interest" description="Disordered" evidence="1">
    <location>
        <begin position="190"/>
        <end position="301"/>
    </location>
</feature>
<accession>A0AAW1EXV1</accession>
<proteinExistence type="predicted"/>
<keyword evidence="3" id="KW-0732">Signal</keyword>
<feature type="transmembrane region" description="Helical" evidence="2">
    <location>
        <begin position="306"/>
        <end position="329"/>
    </location>
</feature>
<dbReference type="InterPro" id="IPR007110">
    <property type="entry name" value="Ig-like_dom"/>
</dbReference>
<feature type="chain" id="PRO_5043687965" description="Ig-like domain-containing protein" evidence="3">
    <location>
        <begin position="19"/>
        <end position="449"/>
    </location>
</feature>
<dbReference type="PANTHER" id="PTHR11422:SF10">
    <property type="entry name" value="IG-LIKE DOMAIN-CONTAINING PROTEIN"/>
    <property type="match status" value="1"/>
</dbReference>
<organism evidence="5 6">
    <name type="scientific">Zoarces viviparus</name>
    <name type="common">Viviparous eelpout</name>
    <name type="synonym">Blennius viviparus</name>
    <dbReference type="NCBI Taxonomy" id="48416"/>
    <lineage>
        <taxon>Eukaryota</taxon>
        <taxon>Metazoa</taxon>
        <taxon>Chordata</taxon>
        <taxon>Craniata</taxon>
        <taxon>Vertebrata</taxon>
        <taxon>Euteleostomi</taxon>
        <taxon>Actinopterygii</taxon>
        <taxon>Neopterygii</taxon>
        <taxon>Teleostei</taxon>
        <taxon>Neoteleostei</taxon>
        <taxon>Acanthomorphata</taxon>
        <taxon>Eupercaria</taxon>
        <taxon>Perciformes</taxon>
        <taxon>Cottioidei</taxon>
        <taxon>Zoarcales</taxon>
        <taxon>Zoarcidae</taxon>
        <taxon>Zoarcinae</taxon>
        <taxon>Zoarces</taxon>
    </lineage>
</organism>
<name>A0AAW1EXV1_ZOAVI</name>
<evidence type="ECO:0000256" key="1">
    <source>
        <dbReference type="SAM" id="MobiDB-lite"/>
    </source>
</evidence>
<dbReference type="SMART" id="SM00406">
    <property type="entry name" value="IGv"/>
    <property type="match status" value="1"/>
</dbReference>
<evidence type="ECO:0000259" key="4">
    <source>
        <dbReference type="PROSITE" id="PS50835"/>
    </source>
</evidence>
<feature type="signal peptide" evidence="3">
    <location>
        <begin position="1"/>
        <end position="18"/>
    </location>
</feature>
<dbReference type="InterPro" id="IPR013106">
    <property type="entry name" value="Ig_V-set"/>
</dbReference>
<dbReference type="CDD" id="cd00096">
    <property type="entry name" value="Ig"/>
    <property type="match status" value="1"/>
</dbReference>
<sequence>MNICSCLLALVLGWNASAEIIHETVEVKTSVSLRCPHSVGTVTWSRESNGSKVDILTVGVDKDIKHIHDPQKRYSLLADKSLHIRSVTVSDSGRYFCNSEAAVELTVIPPGTTRLHATEGTRVTLTCPPDGGSDIKIWSSRNIEIKQQTGFYVSSVDQTLTITYVQLKHSGLYYCDGKPAAYLIVTEGQTTTSTPTTRPTATSVASPTPLTSTTKQKKKDGKDKNKGNKTTTTTTTTTRPTTTTKTVASTTPLTNEDTTSTTKRRKRKDRKDKNKGNKTTTSSTTTKGTTTTTLITGSNPTDPPPLGLVFGIVAFLLLVIIIVVVYFAWRRRIKRRGSAETCPVYEEIQDRVVFQPTNGGGSLAGTTASYCMTDVQDGSHHNDPMYCTIPELPPVEKKSETSLPNDSTYSLIGNPLIGGIDKGSSQLPENTYFLLEKPKKHGNNPENHL</sequence>
<dbReference type="EMBL" id="JBCEZU010000123">
    <property type="protein sequence ID" value="KAK9527117.1"/>
    <property type="molecule type" value="Genomic_DNA"/>
</dbReference>
<keyword evidence="2" id="KW-1133">Transmembrane helix</keyword>
<feature type="compositionally biased region" description="Low complexity" evidence="1">
    <location>
        <begin position="228"/>
        <end position="261"/>
    </location>
</feature>
<gene>
    <name evidence="5" type="ORF">VZT92_015777</name>
</gene>
<dbReference type="InterPro" id="IPR036179">
    <property type="entry name" value="Ig-like_dom_sf"/>
</dbReference>
<comment type="caution">
    <text evidence="5">The sequence shown here is derived from an EMBL/GenBank/DDBJ whole genome shotgun (WGS) entry which is preliminary data.</text>
</comment>
<feature type="compositionally biased region" description="Low complexity" evidence="1">
    <location>
        <begin position="277"/>
        <end position="293"/>
    </location>
</feature>
<keyword evidence="6" id="KW-1185">Reference proteome</keyword>
<evidence type="ECO:0000313" key="6">
    <source>
        <dbReference type="Proteomes" id="UP001488805"/>
    </source>
</evidence>
<keyword evidence="2" id="KW-0472">Membrane</keyword>
<dbReference type="Gene3D" id="2.60.40.10">
    <property type="entry name" value="Immunoglobulins"/>
    <property type="match status" value="2"/>
</dbReference>
<dbReference type="Pfam" id="PF07686">
    <property type="entry name" value="V-set"/>
    <property type="match status" value="1"/>
</dbReference>
<dbReference type="InterPro" id="IPR003599">
    <property type="entry name" value="Ig_sub"/>
</dbReference>
<dbReference type="InterPro" id="IPR013783">
    <property type="entry name" value="Ig-like_fold"/>
</dbReference>
<dbReference type="AlphaFoldDB" id="A0AAW1EXV1"/>
<dbReference type="PROSITE" id="PS50835">
    <property type="entry name" value="IG_LIKE"/>
    <property type="match status" value="2"/>
</dbReference>
<feature type="compositionally biased region" description="Low complexity" evidence="1">
    <location>
        <begin position="190"/>
        <end position="214"/>
    </location>
</feature>
<protein>
    <recommendedName>
        <fullName evidence="4">Ig-like domain-containing protein</fullName>
    </recommendedName>
</protein>
<evidence type="ECO:0000256" key="3">
    <source>
        <dbReference type="SAM" id="SignalP"/>
    </source>
</evidence>
<dbReference type="SMART" id="SM00408">
    <property type="entry name" value="IGc2"/>
    <property type="match status" value="2"/>
</dbReference>
<keyword evidence="2" id="KW-0812">Transmembrane</keyword>
<dbReference type="Proteomes" id="UP001488805">
    <property type="component" value="Unassembled WGS sequence"/>
</dbReference>